<dbReference type="InterPro" id="IPR000073">
    <property type="entry name" value="AB_hydrolase_1"/>
</dbReference>
<reference evidence="3 4" key="1">
    <citation type="submission" date="2015-02" db="EMBL/GenBank/DDBJ databases">
        <title>Draft genome sequences of ten Microbacterium spp. with emphasis on heavy metal contaminated environments.</title>
        <authorList>
            <person name="Corretto E."/>
        </authorList>
    </citation>
    <scope>NUCLEOTIDE SEQUENCE [LARGE SCALE GENOMIC DNA]</scope>
    <source>
        <strain evidence="3 4">ARN176</strain>
    </source>
</reference>
<evidence type="ECO:0000256" key="1">
    <source>
        <dbReference type="SAM" id="MobiDB-lite"/>
    </source>
</evidence>
<proteinExistence type="predicted"/>
<dbReference type="STRING" id="582680.RS86_03909"/>
<dbReference type="PATRIC" id="fig|582680.6.peg.3996"/>
<sequence length="336" mass="35314">MISRFAPTAAQEHNEGVSHVAPEETTEFSFLAGQARAFGAGVPPVRRLTLPLPDGRTLSALRFGDEPVEVTLLHGAGLNAHTWDTTVLALGRPVLAIDLAGHGDSSWREDADYTGRTLAADVIEALQAWTDRPQVLVGQSLGGLTAAAVAAQAPELVRELIVVDITPGVDQSVGPAALREFYRVVDAASRDELVDRAQQFGFGGSREDTARGVFLNTRVRADGRVEWKHHFAHIAARLLDAPPAASASSASAGPVPTILGEHGWADLDAVAAPLTLVRAGHGFVSDGAEQEFRTRLPGARVLHLDGSHNLQETAPAALAEIIRTGADSTAADSTGP</sequence>
<dbReference type="InterPro" id="IPR050266">
    <property type="entry name" value="AB_hydrolase_sf"/>
</dbReference>
<gene>
    <name evidence="3" type="primary">rutD_5</name>
    <name evidence="3" type="ORF">RS86_03909</name>
</gene>
<dbReference type="Proteomes" id="UP000033740">
    <property type="component" value="Unassembled WGS sequence"/>
</dbReference>
<evidence type="ECO:0000313" key="4">
    <source>
        <dbReference type="Proteomes" id="UP000033740"/>
    </source>
</evidence>
<feature type="region of interest" description="Disordered" evidence="1">
    <location>
        <begin position="1"/>
        <end position="22"/>
    </location>
</feature>
<comment type="caution">
    <text evidence="3">The sequence shown here is derived from an EMBL/GenBank/DDBJ whole genome shotgun (WGS) entry which is preliminary data.</text>
</comment>
<dbReference type="InterPro" id="IPR029058">
    <property type="entry name" value="AB_hydrolase_fold"/>
</dbReference>
<dbReference type="AlphaFoldDB" id="A0A0F0LCU5"/>
<accession>A0A0F0LCU5</accession>
<keyword evidence="3" id="KW-0378">Hydrolase</keyword>
<dbReference type="Gene3D" id="3.40.50.1820">
    <property type="entry name" value="alpha/beta hydrolase"/>
    <property type="match status" value="1"/>
</dbReference>
<keyword evidence="4" id="KW-1185">Reference proteome</keyword>
<dbReference type="PANTHER" id="PTHR43798:SF33">
    <property type="entry name" value="HYDROLASE, PUTATIVE (AFU_ORTHOLOGUE AFUA_2G14860)-RELATED"/>
    <property type="match status" value="1"/>
</dbReference>
<evidence type="ECO:0000259" key="2">
    <source>
        <dbReference type="Pfam" id="PF00561"/>
    </source>
</evidence>
<dbReference type="EMBL" id="JYIX01000040">
    <property type="protein sequence ID" value="KJL30963.1"/>
    <property type="molecule type" value="Genomic_DNA"/>
</dbReference>
<dbReference type="GO" id="GO:0016020">
    <property type="term" value="C:membrane"/>
    <property type="evidence" value="ECO:0007669"/>
    <property type="project" value="TreeGrafter"/>
</dbReference>
<feature type="domain" description="AB hydrolase-1" evidence="2">
    <location>
        <begin position="72"/>
        <end position="219"/>
    </location>
</feature>
<dbReference type="PANTHER" id="PTHR43798">
    <property type="entry name" value="MONOACYLGLYCEROL LIPASE"/>
    <property type="match status" value="1"/>
</dbReference>
<dbReference type="GO" id="GO:0016787">
    <property type="term" value="F:hydrolase activity"/>
    <property type="evidence" value="ECO:0007669"/>
    <property type="project" value="UniProtKB-KW"/>
</dbReference>
<dbReference type="Pfam" id="PF00561">
    <property type="entry name" value="Abhydrolase_1"/>
    <property type="match status" value="1"/>
</dbReference>
<evidence type="ECO:0000313" key="3">
    <source>
        <dbReference type="EMBL" id="KJL30963.1"/>
    </source>
</evidence>
<protein>
    <submittedName>
        <fullName evidence="3">Putative aminoacrylate hydrolase RutD</fullName>
    </submittedName>
</protein>
<dbReference type="SUPFAM" id="SSF53474">
    <property type="entry name" value="alpha/beta-Hydrolases"/>
    <property type="match status" value="1"/>
</dbReference>
<name>A0A0F0LCU5_9MICO</name>
<organism evidence="3 4">
    <name type="scientific">Microbacterium azadirachtae</name>
    <dbReference type="NCBI Taxonomy" id="582680"/>
    <lineage>
        <taxon>Bacteria</taxon>
        <taxon>Bacillati</taxon>
        <taxon>Actinomycetota</taxon>
        <taxon>Actinomycetes</taxon>
        <taxon>Micrococcales</taxon>
        <taxon>Microbacteriaceae</taxon>
        <taxon>Microbacterium</taxon>
    </lineage>
</organism>
<dbReference type="PRINTS" id="PR00111">
    <property type="entry name" value="ABHYDROLASE"/>
</dbReference>